<dbReference type="GO" id="GO:0003700">
    <property type="term" value="F:DNA-binding transcription factor activity"/>
    <property type="evidence" value="ECO:0007669"/>
    <property type="project" value="InterPro"/>
</dbReference>
<dbReference type="InterPro" id="IPR009061">
    <property type="entry name" value="DNA-bd_dom_put_sf"/>
</dbReference>
<gene>
    <name evidence="7" type="ORF">HYG85_13130</name>
</gene>
<protein>
    <submittedName>
        <fullName evidence="7">MerR family transcriptional regulator</fullName>
    </submittedName>
</protein>
<evidence type="ECO:0000256" key="1">
    <source>
        <dbReference type="ARBA" id="ARBA00022491"/>
    </source>
</evidence>
<sequence>MDTKFSIGEMSKLHNISIKTLRYYDEIGLFRPIEINEASGYRYYSHEQFEQLNTIKYLKFLGVPLKDIKDYLEIRDINYYLEMLHKEKDIVNQKIKILEKITKRLDNQIKEINQVKKLDNIGIVHIKDIPERKIISLKEEINSNYELELSLRKLENLSKKKLPIVIGRVGVTFSMNNVINNNYRNYNSVFILLEEDMDSDMITTLKPGKYASIYYRGCDHKESPKYYKMIHEYLKNNGYKISGDSIERVIINEYKSNNADDYLTEIQVPVVHL</sequence>
<organism evidence="7 8">
    <name type="scientific">Vallitalea guaymasensis</name>
    <dbReference type="NCBI Taxonomy" id="1185412"/>
    <lineage>
        <taxon>Bacteria</taxon>
        <taxon>Bacillati</taxon>
        <taxon>Bacillota</taxon>
        <taxon>Clostridia</taxon>
        <taxon>Lachnospirales</taxon>
        <taxon>Vallitaleaceae</taxon>
        <taxon>Vallitalea</taxon>
    </lineage>
</organism>
<feature type="coiled-coil region" evidence="5">
    <location>
        <begin position="81"/>
        <end position="118"/>
    </location>
</feature>
<name>A0A8J8SCL6_9FIRM</name>
<dbReference type="Pfam" id="PF13411">
    <property type="entry name" value="MerR_1"/>
    <property type="match status" value="1"/>
</dbReference>
<dbReference type="InterPro" id="IPR000551">
    <property type="entry name" value="MerR-type_HTH_dom"/>
</dbReference>
<evidence type="ECO:0000256" key="4">
    <source>
        <dbReference type="ARBA" id="ARBA00023163"/>
    </source>
</evidence>
<dbReference type="Pfam" id="PF06445">
    <property type="entry name" value="GyrI-like"/>
    <property type="match status" value="1"/>
</dbReference>
<keyword evidence="4" id="KW-0804">Transcription</keyword>
<dbReference type="Gene3D" id="1.10.1660.10">
    <property type="match status" value="1"/>
</dbReference>
<keyword evidence="3" id="KW-0238">DNA-binding</keyword>
<dbReference type="InterPro" id="IPR011256">
    <property type="entry name" value="Reg_factor_effector_dom_sf"/>
</dbReference>
<dbReference type="InterPro" id="IPR047057">
    <property type="entry name" value="MerR_fam"/>
</dbReference>
<evidence type="ECO:0000259" key="6">
    <source>
        <dbReference type="PROSITE" id="PS50937"/>
    </source>
</evidence>
<proteinExistence type="predicted"/>
<dbReference type="Proteomes" id="UP000677305">
    <property type="component" value="Chromosome"/>
</dbReference>
<dbReference type="KEGG" id="vgu:HYG85_13130"/>
<evidence type="ECO:0000256" key="3">
    <source>
        <dbReference type="ARBA" id="ARBA00023125"/>
    </source>
</evidence>
<dbReference type="EMBL" id="CP058561">
    <property type="protein sequence ID" value="QUH29799.1"/>
    <property type="molecule type" value="Genomic_DNA"/>
</dbReference>
<dbReference type="InterPro" id="IPR010499">
    <property type="entry name" value="AraC_E-bd"/>
</dbReference>
<keyword evidence="1" id="KW-0678">Repressor</keyword>
<evidence type="ECO:0000256" key="5">
    <source>
        <dbReference type="SAM" id="Coils"/>
    </source>
</evidence>
<feature type="domain" description="HTH merR-type" evidence="6">
    <location>
        <begin position="4"/>
        <end position="74"/>
    </location>
</feature>
<keyword evidence="2" id="KW-0805">Transcription regulation</keyword>
<keyword evidence="8" id="KW-1185">Reference proteome</keyword>
<evidence type="ECO:0000313" key="7">
    <source>
        <dbReference type="EMBL" id="QUH29799.1"/>
    </source>
</evidence>
<evidence type="ECO:0000313" key="8">
    <source>
        <dbReference type="Proteomes" id="UP000677305"/>
    </source>
</evidence>
<dbReference type="SMART" id="SM00422">
    <property type="entry name" value="HTH_MERR"/>
    <property type="match status" value="1"/>
</dbReference>
<dbReference type="SUPFAM" id="SSF46955">
    <property type="entry name" value="Putative DNA-binding domain"/>
    <property type="match status" value="1"/>
</dbReference>
<keyword evidence="5" id="KW-0175">Coiled coil</keyword>
<evidence type="ECO:0000256" key="2">
    <source>
        <dbReference type="ARBA" id="ARBA00023015"/>
    </source>
</evidence>
<dbReference type="SMART" id="SM00871">
    <property type="entry name" value="AraC_E_bind"/>
    <property type="match status" value="1"/>
</dbReference>
<dbReference type="InterPro" id="IPR029442">
    <property type="entry name" value="GyrI-like"/>
</dbReference>
<dbReference type="GO" id="GO:0003677">
    <property type="term" value="F:DNA binding"/>
    <property type="evidence" value="ECO:0007669"/>
    <property type="project" value="UniProtKB-KW"/>
</dbReference>
<dbReference type="RefSeq" id="WP_212690053.1">
    <property type="nucleotide sequence ID" value="NZ_CP058561.1"/>
</dbReference>
<accession>A0A8J8SCL6</accession>
<dbReference type="PANTHER" id="PTHR30204:SF69">
    <property type="entry name" value="MERR-FAMILY TRANSCRIPTIONAL REGULATOR"/>
    <property type="match status" value="1"/>
</dbReference>
<dbReference type="AlphaFoldDB" id="A0A8J8SCL6"/>
<dbReference type="Gene3D" id="3.20.80.10">
    <property type="entry name" value="Regulatory factor, effector binding domain"/>
    <property type="match status" value="1"/>
</dbReference>
<dbReference type="PROSITE" id="PS50937">
    <property type="entry name" value="HTH_MERR_2"/>
    <property type="match status" value="1"/>
</dbReference>
<dbReference type="PANTHER" id="PTHR30204">
    <property type="entry name" value="REDOX-CYCLING DRUG-SENSING TRANSCRIPTIONAL ACTIVATOR SOXR"/>
    <property type="match status" value="1"/>
</dbReference>
<reference evidence="7 8" key="1">
    <citation type="submission" date="2020-07" db="EMBL/GenBank/DDBJ databases">
        <title>Vallitalea guaymasensis genome.</title>
        <authorList>
            <person name="Postec A."/>
        </authorList>
    </citation>
    <scope>NUCLEOTIDE SEQUENCE [LARGE SCALE GENOMIC DNA]</scope>
    <source>
        <strain evidence="7 8">Ra1766G1</strain>
    </source>
</reference>
<dbReference type="SUPFAM" id="SSF55136">
    <property type="entry name" value="Probable bacterial effector-binding domain"/>
    <property type="match status" value="1"/>
</dbReference>
<dbReference type="CDD" id="cd01107">
    <property type="entry name" value="HTH_BmrR"/>
    <property type="match status" value="1"/>
</dbReference>